<feature type="transmembrane region" description="Helical" evidence="5">
    <location>
        <begin position="69"/>
        <end position="90"/>
    </location>
</feature>
<evidence type="ECO:0000313" key="8">
    <source>
        <dbReference type="Proteomes" id="UP000570851"/>
    </source>
</evidence>
<evidence type="ECO:0000259" key="6">
    <source>
        <dbReference type="Pfam" id="PF06271"/>
    </source>
</evidence>
<feature type="domain" description="RDD" evidence="6">
    <location>
        <begin position="21"/>
        <end position="157"/>
    </location>
</feature>
<keyword evidence="4 5" id="KW-0472">Membrane</keyword>
<evidence type="ECO:0000256" key="3">
    <source>
        <dbReference type="ARBA" id="ARBA00022989"/>
    </source>
</evidence>
<evidence type="ECO:0000313" key="7">
    <source>
        <dbReference type="EMBL" id="MBC1301569.1"/>
    </source>
</evidence>
<reference evidence="7 8" key="1">
    <citation type="submission" date="2019-11" db="EMBL/GenBank/DDBJ databases">
        <title>Comparison of genomes from free-living endosymbiotic cyanobacteria isolated from Azolla.</title>
        <authorList>
            <person name="Thiel T."/>
            <person name="Pratte B."/>
        </authorList>
    </citation>
    <scope>NUCLEOTIDE SEQUENCE [LARGE SCALE GENOMIC DNA]</scope>
    <source>
        <strain evidence="7 8">N2B</strain>
    </source>
</reference>
<dbReference type="Proteomes" id="UP000570851">
    <property type="component" value="Unassembled WGS sequence"/>
</dbReference>
<organism evidence="7 8">
    <name type="scientific">Trichormus variabilis N2B</name>
    <dbReference type="NCBI Taxonomy" id="2681315"/>
    <lineage>
        <taxon>Bacteria</taxon>
        <taxon>Bacillati</taxon>
        <taxon>Cyanobacteriota</taxon>
        <taxon>Cyanophyceae</taxon>
        <taxon>Nostocales</taxon>
        <taxon>Nostocaceae</taxon>
        <taxon>Trichormus</taxon>
    </lineage>
</organism>
<keyword evidence="2 5" id="KW-0812">Transmembrane</keyword>
<evidence type="ECO:0000256" key="2">
    <source>
        <dbReference type="ARBA" id="ARBA00022692"/>
    </source>
</evidence>
<dbReference type="Pfam" id="PF06271">
    <property type="entry name" value="RDD"/>
    <property type="match status" value="1"/>
</dbReference>
<evidence type="ECO:0000256" key="4">
    <source>
        <dbReference type="ARBA" id="ARBA00023136"/>
    </source>
</evidence>
<dbReference type="InterPro" id="IPR010432">
    <property type="entry name" value="RDD"/>
</dbReference>
<name>A0ABR6S5G9_ANAVA</name>
<dbReference type="RefSeq" id="WP_011321467.1">
    <property type="nucleotide sequence ID" value="NZ_JACKZP010000016.1"/>
</dbReference>
<feature type="transmembrane region" description="Helical" evidence="5">
    <location>
        <begin position="35"/>
        <end position="57"/>
    </location>
</feature>
<evidence type="ECO:0000256" key="1">
    <source>
        <dbReference type="ARBA" id="ARBA00004141"/>
    </source>
</evidence>
<accession>A0ABR6S5G9</accession>
<dbReference type="PANTHER" id="PTHR38480">
    <property type="entry name" value="SLR0254 PROTEIN"/>
    <property type="match status" value="1"/>
</dbReference>
<keyword evidence="8" id="KW-1185">Reference proteome</keyword>
<comment type="caution">
    <text evidence="7">The sequence shown here is derived from an EMBL/GenBank/DDBJ whole genome shotgun (WGS) entry which is preliminary data.</text>
</comment>
<proteinExistence type="predicted"/>
<evidence type="ECO:0000256" key="5">
    <source>
        <dbReference type="SAM" id="Phobius"/>
    </source>
</evidence>
<dbReference type="EMBL" id="JACKZP010000016">
    <property type="protein sequence ID" value="MBC1301569.1"/>
    <property type="molecule type" value="Genomic_DNA"/>
</dbReference>
<gene>
    <name evidence="7" type="ORF">GNE12_06525</name>
</gene>
<sequence>MHLFNRVKYRTPESVEIEFTVAGIGNRAWALIIDYLILAATWVVFFLVWAFISAQLVDWWTETFGSATAVWLVAIAFIVSFVMYTGYFVFFETLWQGQTPGKRSVKIRVVRDDGRPVGLQQATLRALLRPFDEFLFIGAFLIIFNSKEKRLGDLAAGTIVIQTETPTTPATFTISEQAKSLYAELLQITDLSRLLPDDFAVIHEYLQRRSAMSDKARSVLSIKLAEQVQAILHLETLPATVTSDVFLEAIYLAYRGAASGE</sequence>
<protein>
    <submittedName>
        <fullName evidence="7">RDD family protein</fullName>
    </submittedName>
</protein>
<comment type="subcellular location">
    <subcellularLocation>
        <location evidence="1">Membrane</location>
        <topology evidence="1">Multi-pass membrane protein</topology>
    </subcellularLocation>
</comment>
<keyword evidence="3 5" id="KW-1133">Transmembrane helix</keyword>
<dbReference type="PANTHER" id="PTHR38480:SF1">
    <property type="entry name" value="SLR0254 PROTEIN"/>
    <property type="match status" value="1"/>
</dbReference>
<dbReference type="GeneID" id="58722381"/>